<name>A0ABT2EQX4_9BACT</name>
<dbReference type="RefSeq" id="WP_259099126.1">
    <property type="nucleotide sequence ID" value="NZ_CP130454.1"/>
</dbReference>
<dbReference type="Proteomes" id="UP001204798">
    <property type="component" value="Unassembled WGS sequence"/>
</dbReference>
<organism evidence="2 3">
    <name type="scientific">Candidatus Fervidibacter sacchari</name>
    <dbReference type="NCBI Taxonomy" id="1448929"/>
    <lineage>
        <taxon>Bacteria</taxon>
        <taxon>Candidatus Fervidibacterota</taxon>
        <taxon>Candidatus Fervidibacter</taxon>
    </lineage>
</organism>
<proteinExistence type="predicted"/>
<evidence type="ECO:0000313" key="2">
    <source>
        <dbReference type="EMBL" id="MCS3920337.1"/>
    </source>
</evidence>
<sequence length="207" mass="23195">MRCWTVFGVVALSVALVHFGKMSFAQKAEEGFVPLFNGKDLTGWHVMGTPAWKVEDGVLVCTGEGGGWLRSEKQYENFVLRLEFRISKRGNSGIFIRSALEGNPAFTGMEVQILDDHGREPAPYTTGAIYDAVAPKKNMSKPAGEWNFVEIICSGPWVVVAINGEEIVRVNMDEHPKLKGRLRKGYIGLQNHGSRVEFRNIRIKELW</sequence>
<dbReference type="Gene3D" id="2.60.120.560">
    <property type="entry name" value="Exo-inulinase, domain 1"/>
    <property type="match status" value="1"/>
</dbReference>
<accession>A0ABT2EQX4</accession>
<dbReference type="InterPro" id="IPR010496">
    <property type="entry name" value="AL/BT2_dom"/>
</dbReference>
<comment type="caution">
    <text evidence="2">The sequence shown here is derived from an EMBL/GenBank/DDBJ whole genome shotgun (WGS) entry which is preliminary data.</text>
</comment>
<evidence type="ECO:0000259" key="1">
    <source>
        <dbReference type="Pfam" id="PF06439"/>
    </source>
</evidence>
<dbReference type="EMBL" id="JANUCP010000005">
    <property type="protein sequence ID" value="MCS3920337.1"/>
    <property type="molecule type" value="Genomic_DNA"/>
</dbReference>
<reference evidence="2 3" key="1">
    <citation type="submission" date="2022-08" db="EMBL/GenBank/DDBJ databases">
        <title>Bacterial and archaeal communities from various locations to study Microbial Dark Matter (Phase II).</title>
        <authorList>
            <person name="Stepanauskas R."/>
        </authorList>
    </citation>
    <scope>NUCLEOTIDE SEQUENCE [LARGE SCALE GENOMIC DNA]</scope>
    <source>
        <strain evidence="2 3">PD1</strain>
    </source>
</reference>
<gene>
    <name evidence="2" type="ORF">M2350_002766</name>
</gene>
<feature type="domain" description="3-keto-alpha-glucoside-1,2-lyase/3-keto-2-hydroxy-glucal hydratase" evidence="1">
    <location>
        <begin position="31"/>
        <end position="204"/>
    </location>
</feature>
<keyword evidence="3" id="KW-1185">Reference proteome</keyword>
<dbReference type="Pfam" id="PF06439">
    <property type="entry name" value="3keto-disac_hyd"/>
    <property type="match status" value="1"/>
</dbReference>
<evidence type="ECO:0000313" key="3">
    <source>
        <dbReference type="Proteomes" id="UP001204798"/>
    </source>
</evidence>
<protein>
    <recommendedName>
        <fullName evidence="1">3-keto-alpha-glucoside-1,2-lyase/3-keto-2-hydroxy-glucal hydratase domain-containing protein</fullName>
    </recommendedName>
</protein>